<accession>A0A9W4WE04</accession>
<dbReference type="OrthoDB" id="4849272at2759"/>
<organism evidence="2 3">
    <name type="scientific">Colletotrichum noveboracense</name>
    <dbReference type="NCBI Taxonomy" id="2664923"/>
    <lineage>
        <taxon>Eukaryota</taxon>
        <taxon>Fungi</taxon>
        <taxon>Dikarya</taxon>
        <taxon>Ascomycota</taxon>
        <taxon>Pezizomycotina</taxon>
        <taxon>Sordariomycetes</taxon>
        <taxon>Hypocreomycetidae</taxon>
        <taxon>Glomerellales</taxon>
        <taxon>Glomerellaceae</taxon>
        <taxon>Colletotrichum</taxon>
        <taxon>Colletotrichum gloeosporioides species complex</taxon>
    </lineage>
</organism>
<evidence type="ECO:0000256" key="1">
    <source>
        <dbReference type="SAM" id="SignalP"/>
    </source>
</evidence>
<evidence type="ECO:0000313" key="3">
    <source>
        <dbReference type="Proteomes" id="UP001152533"/>
    </source>
</evidence>
<dbReference type="Proteomes" id="UP001152533">
    <property type="component" value="Unassembled WGS sequence"/>
</dbReference>
<dbReference type="EMBL" id="CAMGZC010001354">
    <property type="protein sequence ID" value="CAI0652498.1"/>
    <property type="molecule type" value="Genomic_DNA"/>
</dbReference>
<feature type="chain" id="PRO_5040939500" evidence="1">
    <location>
        <begin position="23"/>
        <end position="129"/>
    </location>
</feature>
<protein>
    <submittedName>
        <fullName evidence="2">Uncharacterized protein</fullName>
    </submittedName>
</protein>
<gene>
    <name evidence="2" type="ORF">CGXH109_LOCUS117496</name>
</gene>
<dbReference type="AlphaFoldDB" id="A0A9W4WE04"/>
<evidence type="ECO:0000313" key="2">
    <source>
        <dbReference type="EMBL" id="CAI0652498.1"/>
    </source>
</evidence>
<proteinExistence type="predicted"/>
<keyword evidence="3" id="KW-1185">Reference proteome</keyword>
<reference evidence="2" key="1">
    <citation type="submission" date="2022-08" db="EMBL/GenBank/DDBJ databases">
        <authorList>
            <person name="Giroux E."/>
            <person name="Giroux E."/>
        </authorList>
    </citation>
    <scope>NUCLEOTIDE SEQUENCE</scope>
    <source>
        <strain evidence="2">H1091258</strain>
    </source>
</reference>
<comment type="caution">
    <text evidence="2">The sequence shown here is derived from an EMBL/GenBank/DDBJ whole genome shotgun (WGS) entry which is preliminary data.</text>
</comment>
<sequence>MNGFTATAILAFTGTMANLVAGAPAIVANGTRRKLTTTSIPTVTDTTSTSTYSYSWPTENWPTGLPIPVLTTIRPEEPTFTPTQVQSYSTVLHTRQKLPQTTSTADVDVEIEYVTVTQVVEVPVTTVSV</sequence>
<keyword evidence="1" id="KW-0732">Signal</keyword>
<feature type="signal peptide" evidence="1">
    <location>
        <begin position="1"/>
        <end position="22"/>
    </location>
</feature>
<name>A0A9W4WE04_9PEZI</name>